<evidence type="ECO:0000259" key="4">
    <source>
        <dbReference type="PROSITE" id="PS50222"/>
    </source>
</evidence>
<dbReference type="OrthoDB" id="26525at2759"/>
<accession>A0A2C9K224</accession>
<dbReference type="AlphaFoldDB" id="A0A2C9K224"/>
<protein>
    <recommendedName>
        <fullName evidence="4">EF-hand domain-containing protein</fullName>
    </recommendedName>
</protein>
<dbReference type="InterPro" id="IPR011992">
    <property type="entry name" value="EF-hand-dom_pair"/>
</dbReference>
<dbReference type="PANTHER" id="PTHR23048:SF0">
    <property type="entry name" value="CALMODULIN LIKE 3"/>
    <property type="match status" value="1"/>
</dbReference>
<dbReference type="PROSITE" id="PS50222">
    <property type="entry name" value="EF_HAND_2"/>
    <property type="match status" value="4"/>
</dbReference>
<dbReference type="SMART" id="SM00054">
    <property type="entry name" value="EFh"/>
    <property type="match status" value="4"/>
</dbReference>
<dbReference type="VEuPathDB" id="VectorBase:BGLAX_046139"/>
<dbReference type="KEGG" id="bgt:106078529"/>
<dbReference type="Proteomes" id="UP000076420">
    <property type="component" value="Unassembled WGS sequence"/>
</dbReference>
<evidence type="ECO:0000313" key="5">
    <source>
        <dbReference type="EnsemblMetazoa" id="BGLB011919-PB"/>
    </source>
</evidence>
<dbReference type="PANTHER" id="PTHR23048">
    <property type="entry name" value="MYOSIN LIGHT CHAIN 1, 3"/>
    <property type="match status" value="1"/>
</dbReference>
<dbReference type="GO" id="GO:0005509">
    <property type="term" value="F:calcium ion binding"/>
    <property type="evidence" value="ECO:0007669"/>
    <property type="project" value="InterPro"/>
</dbReference>
<evidence type="ECO:0000256" key="1">
    <source>
        <dbReference type="ARBA" id="ARBA00022737"/>
    </source>
</evidence>
<feature type="domain" description="EF-hand" evidence="4">
    <location>
        <begin position="12"/>
        <end position="47"/>
    </location>
</feature>
<dbReference type="InterPro" id="IPR018247">
    <property type="entry name" value="EF_Hand_1_Ca_BS"/>
</dbReference>
<dbReference type="PROSITE" id="PS00018">
    <property type="entry name" value="EF_HAND_1"/>
    <property type="match status" value="3"/>
</dbReference>
<evidence type="ECO:0000256" key="3">
    <source>
        <dbReference type="ARBA" id="ARBA00023179"/>
    </source>
</evidence>
<dbReference type="EnsemblMetazoa" id="BGLB011919-RB">
    <property type="protein sequence ID" value="BGLB011919-PB"/>
    <property type="gene ID" value="BGLB011919"/>
</dbReference>
<dbReference type="STRING" id="6526.A0A2C9K224"/>
<sequence length="167" mass="19000">MAAETPQDPPQDFPKELKEAFVLFDKDGDGKITYKELGTVMRTLGHNPTDSELQDMIQEVDADGNGTIDFNEFVAMMSRHNSETDRDKELREAFKVFDRDGNGLISAEELRHVMSTLGETLRDEDVRDMMREADKDGDGHINYEGDLLSLQKVKKKQLFSTCSYCIQ</sequence>
<proteinExistence type="predicted"/>
<reference evidence="5" key="1">
    <citation type="submission" date="2020-05" db="UniProtKB">
        <authorList>
            <consortium name="EnsemblMetazoa"/>
        </authorList>
    </citation>
    <scope>IDENTIFICATION</scope>
    <source>
        <strain evidence="5">BB02</strain>
    </source>
</reference>
<feature type="domain" description="EF-hand" evidence="4">
    <location>
        <begin position="121"/>
        <end position="154"/>
    </location>
</feature>
<gene>
    <name evidence="5" type="primary">106078529</name>
</gene>
<dbReference type="CDD" id="cd00051">
    <property type="entry name" value="EFh"/>
    <property type="match status" value="2"/>
</dbReference>
<keyword evidence="1" id="KW-0677">Repeat</keyword>
<evidence type="ECO:0000313" key="6">
    <source>
        <dbReference type="Proteomes" id="UP000076420"/>
    </source>
</evidence>
<dbReference type="GO" id="GO:0016460">
    <property type="term" value="C:myosin II complex"/>
    <property type="evidence" value="ECO:0007669"/>
    <property type="project" value="TreeGrafter"/>
</dbReference>
<dbReference type="VEuPathDB" id="VectorBase:BGLB011919"/>
<dbReference type="Gene3D" id="1.10.238.10">
    <property type="entry name" value="EF-hand"/>
    <property type="match status" value="2"/>
</dbReference>
<evidence type="ECO:0000256" key="2">
    <source>
        <dbReference type="ARBA" id="ARBA00022837"/>
    </source>
</evidence>
<keyword evidence="3" id="KW-0514">Muscle protein</keyword>
<feature type="domain" description="EF-hand" evidence="4">
    <location>
        <begin position="48"/>
        <end position="83"/>
    </location>
</feature>
<dbReference type="InterPro" id="IPR050230">
    <property type="entry name" value="CALM/Myosin/TropC-like"/>
</dbReference>
<dbReference type="InterPro" id="IPR002048">
    <property type="entry name" value="EF_hand_dom"/>
</dbReference>
<dbReference type="SUPFAM" id="SSF47473">
    <property type="entry name" value="EF-hand"/>
    <property type="match status" value="1"/>
</dbReference>
<dbReference type="FunFam" id="1.10.238.10:FF:000001">
    <property type="entry name" value="Calmodulin 1"/>
    <property type="match status" value="1"/>
</dbReference>
<keyword evidence="2" id="KW-0106">Calcium</keyword>
<feature type="domain" description="EF-hand" evidence="4">
    <location>
        <begin position="85"/>
        <end position="120"/>
    </location>
</feature>
<dbReference type="Pfam" id="PF13499">
    <property type="entry name" value="EF-hand_7"/>
    <property type="match status" value="2"/>
</dbReference>
<organism evidence="5 6">
    <name type="scientific">Biomphalaria glabrata</name>
    <name type="common">Bloodfluke planorb</name>
    <name type="synonym">Freshwater snail</name>
    <dbReference type="NCBI Taxonomy" id="6526"/>
    <lineage>
        <taxon>Eukaryota</taxon>
        <taxon>Metazoa</taxon>
        <taxon>Spiralia</taxon>
        <taxon>Lophotrochozoa</taxon>
        <taxon>Mollusca</taxon>
        <taxon>Gastropoda</taxon>
        <taxon>Heterobranchia</taxon>
        <taxon>Euthyneura</taxon>
        <taxon>Panpulmonata</taxon>
        <taxon>Hygrophila</taxon>
        <taxon>Lymnaeoidea</taxon>
        <taxon>Planorbidae</taxon>
        <taxon>Biomphalaria</taxon>
    </lineage>
</organism>
<name>A0A2C9K224_BIOGL</name>